<evidence type="ECO:0000256" key="1">
    <source>
        <dbReference type="ARBA" id="ARBA00000085"/>
    </source>
</evidence>
<dbReference type="SUPFAM" id="SSF47384">
    <property type="entry name" value="Homodimeric domain of signal transducing histidine kinase"/>
    <property type="match status" value="1"/>
</dbReference>
<dbReference type="InterPro" id="IPR036097">
    <property type="entry name" value="HisK_dim/P_sf"/>
</dbReference>
<evidence type="ECO:0000313" key="14">
    <source>
        <dbReference type="EMBL" id="ACU94745.1"/>
    </source>
</evidence>
<evidence type="ECO:0000259" key="13">
    <source>
        <dbReference type="PROSITE" id="PS50109"/>
    </source>
</evidence>
<dbReference type="CDD" id="cd00075">
    <property type="entry name" value="HATPase"/>
    <property type="match status" value="1"/>
</dbReference>
<keyword evidence="10 12" id="KW-0472">Membrane</keyword>
<dbReference type="InterPro" id="IPR003661">
    <property type="entry name" value="HisK_dim/P_dom"/>
</dbReference>
<dbReference type="EMBL" id="CP001682">
    <property type="protein sequence ID" value="ACU94745.1"/>
    <property type="molecule type" value="Genomic_DNA"/>
</dbReference>
<dbReference type="Gene3D" id="1.10.287.130">
    <property type="match status" value="1"/>
</dbReference>
<dbReference type="KEGG" id="ccu:Ccur_10540"/>
<dbReference type="Pfam" id="PF02518">
    <property type="entry name" value="HATPase_c"/>
    <property type="match status" value="1"/>
</dbReference>
<evidence type="ECO:0000256" key="6">
    <source>
        <dbReference type="ARBA" id="ARBA00022692"/>
    </source>
</evidence>
<reference evidence="14 15" key="1">
    <citation type="journal article" date="2009" name="Stand. Genomic Sci.">
        <title>Complete genome sequence of Cryptobacterium curtum type strain (12-3).</title>
        <authorList>
            <person name="Mavrommatis K."/>
            <person name="Pukall R."/>
            <person name="Rohde C."/>
            <person name="Chen F."/>
            <person name="Sims D."/>
            <person name="Brettin T."/>
            <person name="Kuske C."/>
            <person name="Detter J.C."/>
            <person name="Han C."/>
            <person name="Lapidus A."/>
            <person name="Copeland A."/>
            <person name="Glavina Del Rio T."/>
            <person name="Nolan M."/>
            <person name="Lucas S."/>
            <person name="Tice H."/>
            <person name="Cheng J.F."/>
            <person name="Bruce D."/>
            <person name="Goodwin L."/>
            <person name="Pitluck S."/>
            <person name="Ovchinnikova G."/>
            <person name="Pati A."/>
            <person name="Ivanova N."/>
            <person name="Chen A."/>
            <person name="Palaniappan K."/>
            <person name="Chain P."/>
            <person name="D'haeseleer P."/>
            <person name="Goker M."/>
            <person name="Bristow J."/>
            <person name="Eisen J.A."/>
            <person name="Markowitz V."/>
            <person name="Hugenholtz P."/>
            <person name="Rohde M."/>
            <person name="Klenk H.P."/>
            <person name="Kyrpides N.C."/>
        </authorList>
    </citation>
    <scope>NUCLEOTIDE SEQUENCE [LARGE SCALE GENOMIC DNA]</scope>
    <source>
        <strain evidence="15">ATCC 700683 / DSM 15641 / 12-3</strain>
    </source>
</reference>
<dbReference type="Proteomes" id="UP000000954">
    <property type="component" value="Chromosome"/>
</dbReference>
<dbReference type="InterPro" id="IPR003594">
    <property type="entry name" value="HATPase_dom"/>
</dbReference>
<dbReference type="PANTHER" id="PTHR45436:SF5">
    <property type="entry name" value="SENSOR HISTIDINE KINASE TRCS"/>
    <property type="match status" value="1"/>
</dbReference>
<proteinExistence type="predicted"/>
<dbReference type="GO" id="GO:0000155">
    <property type="term" value="F:phosphorelay sensor kinase activity"/>
    <property type="evidence" value="ECO:0007669"/>
    <property type="project" value="InterPro"/>
</dbReference>
<keyword evidence="5" id="KW-0808">Transferase</keyword>
<dbReference type="InterPro" id="IPR005467">
    <property type="entry name" value="His_kinase_dom"/>
</dbReference>
<dbReference type="SUPFAM" id="SSF55874">
    <property type="entry name" value="ATPase domain of HSP90 chaperone/DNA topoisomerase II/histidine kinase"/>
    <property type="match status" value="1"/>
</dbReference>
<dbReference type="STRING" id="469378.Ccur_10540"/>
<accession>C7MPA5</accession>
<dbReference type="eggNOG" id="COG2205">
    <property type="taxonomic scope" value="Bacteria"/>
</dbReference>
<dbReference type="Pfam" id="PF00512">
    <property type="entry name" value="HisKA"/>
    <property type="match status" value="1"/>
</dbReference>
<gene>
    <name evidence="14" type="ordered locus">Ccur_10540</name>
</gene>
<evidence type="ECO:0000256" key="12">
    <source>
        <dbReference type="SAM" id="Phobius"/>
    </source>
</evidence>
<name>C7MPA5_CRYCD</name>
<dbReference type="CDD" id="cd00082">
    <property type="entry name" value="HisKA"/>
    <property type="match status" value="1"/>
</dbReference>
<feature type="transmembrane region" description="Helical" evidence="12">
    <location>
        <begin position="14"/>
        <end position="37"/>
    </location>
</feature>
<dbReference type="PANTHER" id="PTHR45436">
    <property type="entry name" value="SENSOR HISTIDINE KINASE YKOH"/>
    <property type="match status" value="1"/>
</dbReference>
<evidence type="ECO:0000256" key="3">
    <source>
        <dbReference type="ARBA" id="ARBA00012438"/>
    </source>
</evidence>
<dbReference type="InterPro" id="IPR036890">
    <property type="entry name" value="HATPase_C_sf"/>
</dbReference>
<comment type="catalytic activity">
    <reaction evidence="1">
        <text>ATP + protein L-histidine = ADP + protein N-phospho-L-histidine.</text>
        <dbReference type="EC" id="2.7.13.3"/>
    </reaction>
</comment>
<feature type="compositionally biased region" description="Polar residues" evidence="11">
    <location>
        <begin position="89"/>
        <end position="131"/>
    </location>
</feature>
<dbReference type="FunFam" id="3.30.565.10:FF:000006">
    <property type="entry name" value="Sensor histidine kinase WalK"/>
    <property type="match status" value="1"/>
</dbReference>
<protein>
    <recommendedName>
        <fullName evidence="3">histidine kinase</fullName>
        <ecNumber evidence="3">2.7.13.3</ecNumber>
    </recommendedName>
</protein>
<dbReference type="PRINTS" id="PR00344">
    <property type="entry name" value="BCTRLSENSOR"/>
</dbReference>
<feature type="region of interest" description="Disordered" evidence="11">
    <location>
        <begin position="74"/>
        <end position="137"/>
    </location>
</feature>
<dbReference type="InterPro" id="IPR050428">
    <property type="entry name" value="TCS_sensor_his_kinase"/>
</dbReference>
<evidence type="ECO:0000256" key="9">
    <source>
        <dbReference type="ARBA" id="ARBA00023012"/>
    </source>
</evidence>
<dbReference type="InterPro" id="IPR004358">
    <property type="entry name" value="Sig_transdc_His_kin-like_C"/>
</dbReference>
<dbReference type="RefSeq" id="WP_012803430.1">
    <property type="nucleotide sequence ID" value="NC_013170.1"/>
</dbReference>
<keyword evidence="9" id="KW-0902">Two-component regulatory system</keyword>
<comment type="subcellular location">
    <subcellularLocation>
        <location evidence="2">Cell membrane</location>
    </subcellularLocation>
</comment>
<keyword evidence="8 12" id="KW-1133">Transmembrane helix</keyword>
<evidence type="ECO:0000313" key="15">
    <source>
        <dbReference type="Proteomes" id="UP000000954"/>
    </source>
</evidence>
<keyword evidence="4" id="KW-0597">Phosphoprotein</keyword>
<dbReference type="HOGENOM" id="CLU_000445_89_6_11"/>
<evidence type="ECO:0000256" key="7">
    <source>
        <dbReference type="ARBA" id="ARBA00022777"/>
    </source>
</evidence>
<evidence type="ECO:0000256" key="8">
    <source>
        <dbReference type="ARBA" id="ARBA00022989"/>
    </source>
</evidence>
<evidence type="ECO:0000256" key="2">
    <source>
        <dbReference type="ARBA" id="ARBA00004236"/>
    </source>
</evidence>
<organism evidence="14 15">
    <name type="scientific">Cryptobacterium curtum (strain ATCC 700683 / DSM 15641 / CCUG 43107 / 12-3)</name>
    <dbReference type="NCBI Taxonomy" id="469378"/>
    <lineage>
        <taxon>Bacteria</taxon>
        <taxon>Bacillati</taxon>
        <taxon>Actinomycetota</taxon>
        <taxon>Coriobacteriia</taxon>
        <taxon>Eggerthellales</taxon>
        <taxon>Eggerthellaceae</taxon>
        <taxon>Cryptobacterium</taxon>
    </lineage>
</organism>
<dbReference type="SMART" id="SM00388">
    <property type="entry name" value="HisKA"/>
    <property type="match status" value="1"/>
</dbReference>
<dbReference type="SMART" id="SM00387">
    <property type="entry name" value="HATPase_c"/>
    <property type="match status" value="1"/>
</dbReference>
<keyword evidence="15" id="KW-1185">Reference proteome</keyword>
<keyword evidence="6 12" id="KW-0812">Transmembrane</keyword>
<evidence type="ECO:0000256" key="4">
    <source>
        <dbReference type="ARBA" id="ARBA00022553"/>
    </source>
</evidence>
<feature type="transmembrane region" description="Helical" evidence="12">
    <location>
        <begin position="253"/>
        <end position="271"/>
    </location>
</feature>
<feature type="domain" description="Histidine kinase" evidence="13">
    <location>
        <begin position="292"/>
        <end position="509"/>
    </location>
</feature>
<keyword evidence="7 14" id="KW-0418">Kinase</keyword>
<evidence type="ECO:0000256" key="10">
    <source>
        <dbReference type="ARBA" id="ARBA00023136"/>
    </source>
</evidence>
<dbReference type="PROSITE" id="PS50109">
    <property type="entry name" value="HIS_KIN"/>
    <property type="match status" value="1"/>
</dbReference>
<sequence>MTTRAEQRFIQRELIASTAVFFVVLAGLLLVLGFFIYHQVSENLFESIDNQLQTARASLSSGLQWDTVAPDVSGTVDSAQGGASAVDGQGSQTAVGGQSSQGDNQSTASEQNDQAVASDQGIASDQAATSEQDSDEDYQVAIESGLSGEFIEAIERNVGENPQLVFVIRDEQGAVTSAISLYAVAPDYLGDIPFEPNALDTAQLRSLDGHHLRMVTAAIHSDTQENSPITGYVQVVANVDSEIAILDTFTKTMVAGFSLALVLSAVASYLLSRRMVRPIARAWQKQSEFVQNASHELRTPLSVIKTTQELMLEHPNDRIVDRFEEITATIDESDRLARLAEDLLALTALDAGEADLEREEVDIDETVSSMVSIYREYVELQDKVISVEACSHQIIQADRAKIRQLLAIVLDNAVKYTDEGDTIDVRTSSEGKHVRIVVADSGIGITTKDAQNAFDRFYRADHARAANGGRGLGLAIAKGITEAHGGYISIAPNPAGTGTAVTIMFPGAVRK</sequence>
<dbReference type="AlphaFoldDB" id="C7MPA5"/>
<dbReference type="Gene3D" id="3.30.565.10">
    <property type="entry name" value="Histidine kinase-like ATPase, C-terminal domain"/>
    <property type="match status" value="1"/>
</dbReference>
<evidence type="ECO:0000256" key="5">
    <source>
        <dbReference type="ARBA" id="ARBA00022679"/>
    </source>
</evidence>
<dbReference type="EC" id="2.7.13.3" evidence="3"/>
<dbReference type="GO" id="GO:0005886">
    <property type="term" value="C:plasma membrane"/>
    <property type="evidence" value="ECO:0007669"/>
    <property type="project" value="UniProtKB-SubCell"/>
</dbReference>
<evidence type="ECO:0000256" key="11">
    <source>
        <dbReference type="SAM" id="MobiDB-lite"/>
    </source>
</evidence>